<evidence type="ECO:0000313" key="4">
    <source>
        <dbReference type="Proteomes" id="UP000319576"/>
    </source>
</evidence>
<dbReference type="GO" id="GO:0000166">
    <property type="term" value="F:nucleotide binding"/>
    <property type="evidence" value="ECO:0007669"/>
    <property type="project" value="InterPro"/>
</dbReference>
<dbReference type="GO" id="GO:0050112">
    <property type="term" value="F:inositol 2-dehydrogenase (NAD+) activity"/>
    <property type="evidence" value="ECO:0007669"/>
    <property type="project" value="UniProtKB-EC"/>
</dbReference>
<keyword evidence="4" id="KW-1185">Reference proteome</keyword>
<gene>
    <name evidence="3" type="primary">iolG_5</name>
    <name evidence="3" type="ORF">ETAA1_25950</name>
</gene>
<dbReference type="InterPro" id="IPR050463">
    <property type="entry name" value="Gfo/Idh/MocA_oxidrdct_glycsds"/>
</dbReference>
<dbReference type="InterPro" id="IPR043906">
    <property type="entry name" value="Gfo/Idh/MocA_OxRdtase_bact_C"/>
</dbReference>
<keyword evidence="3" id="KW-0560">Oxidoreductase</keyword>
<dbReference type="PANTHER" id="PTHR43818">
    <property type="entry name" value="BCDNA.GH03377"/>
    <property type="match status" value="1"/>
</dbReference>
<dbReference type="SUPFAM" id="SSF51735">
    <property type="entry name" value="NAD(P)-binding Rossmann-fold domains"/>
    <property type="match status" value="1"/>
</dbReference>
<evidence type="ECO:0000313" key="3">
    <source>
        <dbReference type="EMBL" id="QDU20639.1"/>
    </source>
</evidence>
<dbReference type="RefSeq" id="WP_145238538.1">
    <property type="nucleotide sequence ID" value="NZ_CP036273.1"/>
</dbReference>
<proteinExistence type="predicted"/>
<dbReference type="InterPro" id="IPR000683">
    <property type="entry name" value="Gfo/Idh/MocA-like_OxRdtase_N"/>
</dbReference>
<dbReference type="Pfam" id="PF01408">
    <property type="entry name" value="GFO_IDH_MocA"/>
    <property type="match status" value="1"/>
</dbReference>
<organism evidence="3 4">
    <name type="scientific">Urbifossiella limnaea</name>
    <dbReference type="NCBI Taxonomy" id="2528023"/>
    <lineage>
        <taxon>Bacteria</taxon>
        <taxon>Pseudomonadati</taxon>
        <taxon>Planctomycetota</taxon>
        <taxon>Planctomycetia</taxon>
        <taxon>Gemmatales</taxon>
        <taxon>Gemmataceae</taxon>
        <taxon>Urbifossiella</taxon>
    </lineage>
</organism>
<evidence type="ECO:0000259" key="2">
    <source>
        <dbReference type="Pfam" id="PF19051"/>
    </source>
</evidence>
<reference evidence="3 4" key="1">
    <citation type="submission" date="2019-02" db="EMBL/GenBank/DDBJ databases">
        <title>Deep-cultivation of Planctomycetes and their phenomic and genomic characterization uncovers novel biology.</title>
        <authorList>
            <person name="Wiegand S."/>
            <person name="Jogler M."/>
            <person name="Boedeker C."/>
            <person name="Pinto D."/>
            <person name="Vollmers J."/>
            <person name="Rivas-Marin E."/>
            <person name="Kohn T."/>
            <person name="Peeters S.H."/>
            <person name="Heuer A."/>
            <person name="Rast P."/>
            <person name="Oberbeckmann S."/>
            <person name="Bunk B."/>
            <person name="Jeske O."/>
            <person name="Meyerdierks A."/>
            <person name="Storesund J.E."/>
            <person name="Kallscheuer N."/>
            <person name="Luecker S."/>
            <person name="Lage O.M."/>
            <person name="Pohl T."/>
            <person name="Merkel B.J."/>
            <person name="Hornburger P."/>
            <person name="Mueller R.-W."/>
            <person name="Bruemmer F."/>
            <person name="Labrenz M."/>
            <person name="Spormann A.M."/>
            <person name="Op den Camp H."/>
            <person name="Overmann J."/>
            <person name="Amann R."/>
            <person name="Jetten M.S.M."/>
            <person name="Mascher T."/>
            <person name="Medema M.H."/>
            <person name="Devos D.P."/>
            <person name="Kaster A.-K."/>
            <person name="Ovreas L."/>
            <person name="Rohde M."/>
            <person name="Galperin M.Y."/>
            <person name="Jogler C."/>
        </authorList>
    </citation>
    <scope>NUCLEOTIDE SEQUENCE [LARGE SCALE GENOMIC DNA]</scope>
    <source>
        <strain evidence="3 4">ETA_A1</strain>
    </source>
</reference>
<accession>A0A517XSY1</accession>
<dbReference type="Gene3D" id="3.40.50.720">
    <property type="entry name" value="NAD(P)-binding Rossmann-like Domain"/>
    <property type="match status" value="1"/>
</dbReference>
<dbReference type="AlphaFoldDB" id="A0A517XSY1"/>
<dbReference type="OrthoDB" id="255433at2"/>
<dbReference type="EMBL" id="CP036273">
    <property type="protein sequence ID" value="QDU20639.1"/>
    <property type="molecule type" value="Genomic_DNA"/>
</dbReference>
<feature type="domain" description="Gfo/Idh/MocA-like oxidoreductase bacterial type C-terminal" evidence="2">
    <location>
        <begin position="195"/>
        <end position="266"/>
    </location>
</feature>
<dbReference type="Pfam" id="PF19051">
    <property type="entry name" value="GFO_IDH_MocA_C2"/>
    <property type="match status" value="1"/>
</dbReference>
<dbReference type="InterPro" id="IPR036291">
    <property type="entry name" value="NAD(P)-bd_dom_sf"/>
</dbReference>
<sequence length="437" mass="48624">MPTPRPTRRAALAAGFAAPFVFRHFAQARPSETVLHASFGADGMAWSDIQSLAASPHLKLVAVCEVDEARLANVKRRFPDVRVYTDYRQLLERERDLHSVNVSTPDHMHAPIAMTAMQRGLHVYGQKPLTQTIHEARRLTEVAAEKRLITQMGIQIHSHPVHKQVVALVHAGAIGKVKEVHSWSGKSWGDTAAKPDRKDDIPKGLDWDKWLGVAADRPFIGNGYYHPGNWRKRLDFGTGTFGDMGCHILDPVFGALGVGNPLTIRSELPGPNAYNWSLDVKVRYVFPGTRHTTERVALTWYNGNARPPADVAALIGDRKLNDQGSIYIGEAGVMYSPYIGPPVLLPADKFRDYRMPATTGDDHYRQFVEAVRGNGTTSAPFSYSGPLTEMVLLGCLATRFPQADLTWDTKALRVTNNDAANRFVRREYRRGWDVPGM</sequence>
<dbReference type="PANTHER" id="PTHR43818:SF10">
    <property type="entry name" value="NADH-DEPENDENT DEHYDROGENASE-RELATED"/>
    <property type="match status" value="1"/>
</dbReference>
<name>A0A517XSY1_9BACT</name>
<dbReference type="EC" id="1.1.1.18" evidence="3"/>
<dbReference type="SUPFAM" id="SSF55347">
    <property type="entry name" value="Glyceraldehyde-3-phosphate dehydrogenase-like, C-terminal domain"/>
    <property type="match status" value="1"/>
</dbReference>
<feature type="domain" description="Gfo/Idh/MocA-like oxidoreductase N-terminal" evidence="1">
    <location>
        <begin position="41"/>
        <end position="153"/>
    </location>
</feature>
<evidence type="ECO:0000259" key="1">
    <source>
        <dbReference type="Pfam" id="PF01408"/>
    </source>
</evidence>
<protein>
    <submittedName>
        <fullName evidence="3">Inositol 2-dehydrogenase</fullName>
        <ecNumber evidence="3">1.1.1.18</ecNumber>
    </submittedName>
</protein>
<dbReference type="KEGG" id="uli:ETAA1_25950"/>
<dbReference type="Proteomes" id="UP000319576">
    <property type="component" value="Chromosome"/>
</dbReference>